<comment type="caution">
    <text evidence="3">The sequence shown here is derived from an EMBL/GenBank/DDBJ whole genome shotgun (WGS) entry which is preliminary data.</text>
</comment>
<feature type="domain" description="SWIM-type" evidence="2">
    <location>
        <begin position="126"/>
        <end position="161"/>
    </location>
</feature>
<keyword evidence="1" id="KW-0862">Zinc</keyword>
<keyword evidence="4" id="KW-1185">Reference proteome</keyword>
<keyword evidence="1" id="KW-0863">Zinc-finger</keyword>
<gene>
    <name evidence="3" type="ORF">BDK92_6569</name>
</gene>
<dbReference type="GO" id="GO:0008270">
    <property type="term" value="F:zinc ion binding"/>
    <property type="evidence" value="ECO:0007669"/>
    <property type="project" value="UniProtKB-KW"/>
</dbReference>
<reference evidence="3 4" key="1">
    <citation type="submission" date="2018-10" db="EMBL/GenBank/DDBJ databases">
        <title>Sequencing the genomes of 1000 actinobacteria strains.</title>
        <authorList>
            <person name="Klenk H.-P."/>
        </authorList>
    </citation>
    <scope>NUCLEOTIDE SEQUENCE [LARGE SCALE GENOMIC DNA]</scope>
    <source>
        <strain evidence="3 4">DSM 45175</strain>
    </source>
</reference>
<accession>A0A495JUC4</accession>
<dbReference type="RefSeq" id="WP_211349447.1">
    <property type="nucleotide sequence ID" value="NZ_RBKT01000001.1"/>
</dbReference>
<evidence type="ECO:0000259" key="2">
    <source>
        <dbReference type="PROSITE" id="PS50966"/>
    </source>
</evidence>
<proteinExistence type="predicted"/>
<dbReference type="AlphaFoldDB" id="A0A495JUC4"/>
<sequence length="269" mass="28782">MSGDEVLGFPAFPKGMTRVPRFARSWWGRAWLTAMEETALDTIQLRKGRRFAYGGHVGSITVSPGRLAATVYGDDGGAYQTVVEVERLGDEQWDRFVGAVTAKAGHLAALLDGDVPRELVEAAQDVDVRLLPGLGELQPHCSCPDWEFPCRHAAALCYQAAWLIDTDPFVLLLLRGRGATELLGDLRRQPPEPEPEPVTAPAGVTAAQAYALPVAALPPVPPDLPEPAADALLPTVVPGPGVEPVALRRLVADAARRARALRAGSGRPR</sequence>
<dbReference type="Proteomes" id="UP000277671">
    <property type="component" value="Unassembled WGS sequence"/>
</dbReference>
<organism evidence="3 4">
    <name type="scientific">Micromonospora pisi</name>
    <dbReference type="NCBI Taxonomy" id="589240"/>
    <lineage>
        <taxon>Bacteria</taxon>
        <taxon>Bacillati</taxon>
        <taxon>Actinomycetota</taxon>
        <taxon>Actinomycetes</taxon>
        <taxon>Micromonosporales</taxon>
        <taxon>Micromonosporaceae</taxon>
        <taxon>Micromonospora</taxon>
    </lineage>
</organism>
<dbReference type="Pfam" id="PF04434">
    <property type="entry name" value="SWIM"/>
    <property type="match status" value="1"/>
</dbReference>
<keyword evidence="1" id="KW-0479">Metal-binding</keyword>
<dbReference type="PANTHER" id="PTHR38133:SF1">
    <property type="entry name" value="SLR1429 PROTEIN"/>
    <property type="match status" value="1"/>
</dbReference>
<evidence type="ECO:0000313" key="3">
    <source>
        <dbReference type="EMBL" id="RKR92135.1"/>
    </source>
</evidence>
<dbReference type="InterPro" id="IPR007527">
    <property type="entry name" value="Znf_SWIM"/>
</dbReference>
<protein>
    <submittedName>
        <fullName evidence="3">Putative Zn finger protein</fullName>
    </submittedName>
</protein>
<name>A0A495JUC4_9ACTN</name>
<evidence type="ECO:0000256" key="1">
    <source>
        <dbReference type="PROSITE-ProRule" id="PRU00325"/>
    </source>
</evidence>
<dbReference type="PANTHER" id="PTHR38133">
    <property type="entry name" value="SLR1429 PROTEIN"/>
    <property type="match status" value="1"/>
</dbReference>
<evidence type="ECO:0000313" key="4">
    <source>
        <dbReference type="Proteomes" id="UP000277671"/>
    </source>
</evidence>
<dbReference type="PROSITE" id="PS50966">
    <property type="entry name" value="ZF_SWIM"/>
    <property type="match status" value="1"/>
</dbReference>
<dbReference type="EMBL" id="RBKT01000001">
    <property type="protein sequence ID" value="RKR92135.1"/>
    <property type="molecule type" value="Genomic_DNA"/>
</dbReference>